<protein>
    <recommendedName>
        <fullName evidence="3 8">Diaminopimelate epimerase</fullName>
        <shortName evidence="8">DAP epimerase</shortName>
        <ecNumber evidence="3 8">5.1.1.7</ecNumber>
    </recommendedName>
    <alternativeName>
        <fullName evidence="8">PLP-independent amino acid racemase</fullName>
    </alternativeName>
</protein>
<feature type="binding site" evidence="8">
    <location>
        <begin position="217"/>
        <end position="218"/>
    </location>
    <ligand>
        <name>substrate</name>
    </ligand>
</feature>
<evidence type="ECO:0000256" key="9">
    <source>
        <dbReference type="PROSITE-ProRule" id="PRU10125"/>
    </source>
</evidence>
<feature type="active site" description="Proton acceptor" evidence="8">
    <location>
        <position position="226"/>
    </location>
</feature>
<evidence type="ECO:0000313" key="11">
    <source>
        <dbReference type="Proteomes" id="UP000460287"/>
    </source>
</evidence>
<dbReference type="Gene3D" id="3.10.310.10">
    <property type="entry name" value="Diaminopimelate Epimerase, Chain A, domain 1"/>
    <property type="match status" value="2"/>
</dbReference>
<comment type="subunit">
    <text evidence="8">Homodimer.</text>
</comment>
<feature type="binding site" evidence="8">
    <location>
        <position position="199"/>
    </location>
    <ligand>
        <name>substrate</name>
    </ligand>
</feature>
<dbReference type="GO" id="GO:0008837">
    <property type="term" value="F:diaminopimelate epimerase activity"/>
    <property type="evidence" value="ECO:0007669"/>
    <property type="project" value="UniProtKB-UniRule"/>
</dbReference>
<evidence type="ECO:0000256" key="2">
    <source>
        <dbReference type="ARBA" id="ARBA00010219"/>
    </source>
</evidence>
<feature type="binding site" evidence="8">
    <location>
        <position position="165"/>
    </location>
    <ligand>
        <name>substrate</name>
    </ligand>
</feature>
<proteinExistence type="inferred from homology"/>
<feature type="active site" evidence="9">
    <location>
        <position position="77"/>
    </location>
</feature>
<organism evidence="10 11">
    <name type="scientific">Inconstantimicrobium porci</name>
    <dbReference type="NCBI Taxonomy" id="2652291"/>
    <lineage>
        <taxon>Bacteria</taxon>
        <taxon>Bacillati</taxon>
        <taxon>Bacillota</taxon>
        <taxon>Clostridia</taxon>
        <taxon>Eubacteriales</taxon>
        <taxon>Clostridiaceae</taxon>
        <taxon>Inconstantimicrobium</taxon>
    </lineage>
</organism>
<evidence type="ECO:0000256" key="3">
    <source>
        <dbReference type="ARBA" id="ARBA00013080"/>
    </source>
</evidence>
<feature type="binding site" evidence="8">
    <location>
        <begin position="78"/>
        <end position="79"/>
    </location>
    <ligand>
        <name>substrate</name>
    </ligand>
</feature>
<dbReference type="HAMAP" id="MF_00197">
    <property type="entry name" value="DAP_epimerase"/>
    <property type="match status" value="1"/>
</dbReference>
<feature type="binding site" evidence="8">
    <location>
        <position position="68"/>
    </location>
    <ligand>
        <name>substrate</name>
    </ligand>
</feature>
<keyword evidence="11" id="KW-1185">Reference proteome</keyword>
<dbReference type="PANTHER" id="PTHR31689:SF0">
    <property type="entry name" value="DIAMINOPIMELATE EPIMERASE"/>
    <property type="match status" value="1"/>
</dbReference>
<evidence type="ECO:0000256" key="5">
    <source>
        <dbReference type="ARBA" id="ARBA00023154"/>
    </source>
</evidence>
<dbReference type="GO" id="GO:0005829">
    <property type="term" value="C:cytosol"/>
    <property type="evidence" value="ECO:0007669"/>
    <property type="project" value="TreeGrafter"/>
</dbReference>
<evidence type="ECO:0000256" key="1">
    <source>
        <dbReference type="ARBA" id="ARBA00005196"/>
    </source>
</evidence>
<name>A0A7X2MZV9_9CLOT</name>
<sequence>MRIKIRKCHGSGNDFVLIDEITNKYTFSEEERAKISASLSNRETGIGSDGVLFLQNSDKCDARMRMFNTDGSEAEMCGNGLRCIGRYAMELLGKDKITLQTMKAEYQTVKAPELYENVPTIQIWLNSVNLNTKSLPMVYDKEHCFFETVPAVDENLKITAVSMTNPHIVTFIDKLDNTEITRLGEKVNNLKSVFPEGVNFNFVKEINEDSIYVRTYERGCAITKSCGTGMTASSVAFCLKHPDHYGKDINIYNDGGMIKINVSRNNDKYENKFTGNASYVFDADLTLDENYKLVNIDNRKEFTDEIEAYDKFFQASREAI</sequence>
<comment type="pathway">
    <text evidence="1 8">Amino-acid biosynthesis; L-lysine biosynthesis via DAP pathway; DL-2,6-diaminopimelate from LL-2,6-diaminopimelate: step 1/1.</text>
</comment>
<dbReference type="NCBIfam" id="TIGR00652">
    <property type="entry name" value="DapF"/>
    <property type="match status" value="1"/>
</dbReference>
<dbReference type="InterPro" id="IPR018510">
    <property type="entry name" value="DAP_epimerase_AS"/>
</dbReference>
<comment type="subcellular location">
    <subcellularLocation>
        <location evidence="8">Cytoplasm</location>
    </subcellularLocation>
</comment>
<dbReference type="Proteomes" id="UP000460287">
    <property type="component" value="Unassembled WGS sequence"/>
</dbReference>
<dbReference type="SUPFAM" id="SSF54506">
    <property type="entry name" value="Diaminopimelate epimerase-like"/>
    <property type="match status" value="2"/>
</dbReference>
<feature type="binding site" evidence="8">
    <location>
        <position position="13"/>
    </location>
    <ligand>
        <name>substrate</name>
    </ligand>
</feature>
<evidence type="ECO:0000256" key="4">
    <source>
        <dbReference type="ARBA" id="ARBA00022605"/>
    </source>
</evidence>
<keyword evidence="5 8" id="KW-0457">Lysine biosynthesis</keyword>
<dbReference type="AlphaFoldDB" id="A0A7X2MZV9"/>
<dbReference type="EC" id="5.1.1.7" evidence="3 8"/>
<comment type="caution">
    <text evidence="10">The sequence shown here is derived from an EMBL/GenBank/DDBJ whole genome shotgun (WGS) entry which is preliminary data.</text>
</comment>
<accession>A0A7X2MZV9</accession>
<keyword evidence="6 8" id="KW-0413">Isomerase</keyword>
<dbReference type="UniPathway" id="UPA00034">
    <property type="reaction ID" value="UER00025"/>
</dbReference>
<dbReference type="PROSITE" id="PS01326">
    <property type="entry name" value="DAP_EPIMERASE"/>
    <property type="match status" value="1"/>
</dbReference>
<comment type="similarity">
    <text evidence="2 8">Belongs to the diaminopimelate epimerase family.</text>
</comment>
<feature type="site" description="Could be important to modulate the pK values of the two catalytic cysteine residues" evidence="8">
    <location>
        <position position="217"/>
    </location>
</feature>
<keyword evidence="8" id="KW-0963">Cytoplasm</keyword>
<reference evidence="10 11" key="1">
    <citation type="submission" date="2019-08" db="EMBL/GenBank/DDBJ databases">
        <title>In-depth cultivation of the pig gut microbiome towards novel bacterial diversity and tailored functional studies.</title>
        <authorList>
            <person name="Wylensek D."/>
            <person name="Hitch T.C.A."/>
            <person name="Clavel T."/>
        </authorList>
    </citation>
    <scope>NUCLEOTIDE SEQUENCE [LARGE SCALE GENOMIC DNA]</scope>
    <source>
        <strain evidence="10 11">WCA-383-APC-5B</strain>
    </source>
</reference>
<evidence type="ECO:0000313" key="10">
    <source>
        <dbReference type="EMBL" id="MSR92142.1"/>
    </source>
</evidence>
<gene>
    <name evidence="8" type="primary">dapF</name>
    <name evidence="10" type="ORF">FYJ33_12245</name>
</gene>
<feature type="binding site" evidence="8">
    <location>
        <begin position="227"/>
        <end position="228"/>
    </location>
    <ligand>
        <name>substrate</name>
    </ligand>
</feature>
<keyword evidence="4 8" id="KW-0028">Amino-acid biosynthesis</keyword>
<comment type="function">
    <text evidence="8">Catalyzes the stereoinversion of LL-2,6-diaminopimelate (L,L-DAP) to meso-diaminopimelate (meso-DAP), a precursor of L-lysine and an essential component of the bacterial peptidoglycan.</text>
</comment>
<evidence type="ECO:0000256" key="7">
    <source>
        <dbReference type="ARBA" id="ARBA00051712"/>
    </source>
</evidence>
<comment type="caution">
    <text evidence="8">Lacks conserved residue(s) required for the propagation of feature annotation.</text>
</comment>
<comment type="catalytic activity">
    <reaction evidence="7 8">
        <text>(2S,6S)-2,6-diaminopimelate = meso-2,6-diaminopimelate</text>
        <dbReference type="Rhea" id="RHEA:15393"/>
        <dbReference type="ChEBI" id="CHEBI:57609"/>
        <dbReference type="ChEBI" id="CHEBI:57791"/>
        <dbReference type="EC" id="5.1.1.7"/>
    </reaction>
</comment>
<evidence type="ECO:0000256" key="6">
    <source>
        <dbReference type="ARBA" id="ARBA00023235"/>
    </source>
</evidence>
<feature type="site" description="Could be important to modulate the pK values of the two catalytic cysteine residues" evidence="8">
    <location>
        <position position="167"/>
    </location>
</feature>
<dbReference type="RefSeq" id="WP_154532040.1">
    <property type="nucleotide sequence ID" value="NZ_JAQXTV010000079.1"/>
</dbReference>
<feature type="active site" description="Proton donor" evidence="8">
    <location>
        <position position="77"/>
    </location>
</feature>
<dbReference type="PANTHER" id="PTHR31689">
    <property type="entry name" value="DIAMINOPIMELATE EPIMERASE, CHLOROPLASTIC"/>
    <property type="match status" value="1"/>
</dbReference>
<dbReference type="Pfam" id="PF01678">
    <property type="entry name" value="DAP_epimerase"/>
    <property type="match status" value="2"/>
</dbReference>
<dbReference type="InterPro" id="IPR001653">
    <property type="entry name" value="DAP_epimerase_DapF"/>
</dbReference>
<dbReference type="EMBL" id="VULX01000023">
    <property type="protein sequence ID" value="MSR92142.1"/>
    <property type="molecule type" value="Genomic_DNA"/>
</dbReference>
<dbReference type="GO" id="GO:0009089">
    <property type="term" value="P:lysine biosynthetic process via diaminopimelate"/>
    <property type="evidence" value="ECO:0007669"/>
    <property type="project" value="UniProtKB-UniRule"/>
</dbReference>
<evidence type="ECO:0000256" key="8">
    <source>
        <dbReference type="HAMAP-Rule" id="MF_00197"/>
    </source>
</evidence>